<keyword evidence="7" id="KW-1185">Reference proteome</keyword>
<dbReference type="eggNOG" id="COG0845">
    <property type="taxonomic scope" value="Bacteria"/>
</dbReference>
<keyword evidence="2 3" id="KW-0175">Coiled coil</keyword>
<dbReference type="AlphaFoldDB" id="K9ZJE1"/>
<dbReference type="Pfam" id="PF25881">
    <property type="entry name" value="HH_YBHG"/>
    <property type="match status" value="1"/>
</dbReference>
<dbReference type="InterPro" id="IPR050465">
    <property type="entry name" value="UPF0194_transport"/>
</dbReference>
<feature type="coiled-coil region" evidence="3">
    <location>
        <begin position="161"/>
        <end position="226"/>
    </location>
</feature>
<dbReference type="STRING" id="272123.Anacy_3491"/>
<name>K9ZJE1_ANACC</name>
<dbReference type="SUPFAM" id="SSF111369">
    <property type="entry name" value="HlyD-like secretion proteins"/>
    <property type="match status" value="3"/>
</dbReference>
<keyword evidence="4" id="KW-0472">Membrane</keyword>
<dbReference type="PATRIC" id="fig|272123.3.peg.3797"/>
<evidence type="ECO:0000256" key="4">
    <source>
        <dbReference type="SAM" id="Phobius"/>
    </source>
</evidence>
<dbReference type="HOGENOM" id="CLU_031364_1_0_3"/>
<dbReference type="InterPro" id="IPR059052">
    <property type="entry name" value="HH_YbhG-like"/>
</dbReference>
<dbReference type="RefSeq" id="WP_015215512.1">
    <property type="nucleotide sequence ID" value="NC_019771.1"/>
</dbReference>
<dbReference type="Gene3D" id="2.40.50.100">
    <property type="match status" value="1"/>
</dbReference>
<evidence type="ECO:0000256" key="1">
    <source>
        <dbReference type="ARBA" id="ARBA00004196"/>
    </source>
</evidence>
<evidence type="ECO:0000313" key="7">
    <source>
        <dbReference type="Proteomes" id="UP000010474"/>
    </source>
</evidence>
<evidence type="ECO:0000256" key="2">
    <source>
        <dbReference type="ARBA" id="ARBA00023054"/>
    </source>
</evidence>
<protein>
    <submittedName>
        <fullName evidence="6">ABC exporter membrane fusion protein, DevB family</fullName>
    </submittedName>
</protein>
<accession>K9ZJE1</accession>
<sequence length="397" mass="43164">MQNPKLQGSLSSHSLIWLPITISIIASFTVVGVGTFTVMRLRDKAEDAVMPVIIIPELKTVTALGRIEPQGKVIKLSSGGSGEGSRIEKLLVQEGEKVQEGQIIAILDNRDRLQAALQEAEEEVKVAKANLSRIQAGAKRGEIATQQATITRLIAENQGNMDTQTAAIASLQAELVNAKSENQRYQELYVEGAISASQLDSKRLTLETAQKSLQAAQAELKSIQLTGQQRIKEAIATLDQIVEVRPVDVVAAKAEIGRTQAAVKKAEVDLQQAYVRSPQNGQVFEIHTRPGELISNNGIADIGQTSQMYAVAEVYESDIKKLHPGQQVRVSGDVLPMELQGTVERIGLQVQRQNAINTDPSTNIDNRVIKVHIRLDPASSQKAANLTNMQVKVVIEL</sequence>
<gene>
    <name evidence="6" type="ordered locus">Anacy_3491</name>
</gene>
<proteinExistence type="predicted"/>
<reference evidence="7" key="1">
    <citation type="journal article" date="2013" name="Proc. Natl. Acad. Sci. U.S.A.">
        <title>Improving the coverage of the cyanobacterial phylum using diversity-driven genome sequencing.</title>
        <authorList>
            <person name="Shih P.M."/>
            <person name="Wu D."/>
            <person name="Latifi A."/>
            <person name="Axen S.D."/>
            <person name="Fewer D.P."/>
            <person name="Talla E."/>
            <person name="Calteau A."/>
            <person name="Cai F."/>
            <person name="Tandeau de Marsac N."/>
            <person name="Rippka R."/>
            <person name="Herdman M."/>
            <person name="Sivonen K."/>
            <person name="Coursin T."/>
            <person name="Laurent T."/>
            <person name="Goodwin L."/>
            <person name="Nolan M."/>
            <person name="Davenport K.W."/>
            <person name="Han C.S."/>
            <person name="Rubin E.M."/>
            <person name="Eisen J.A."/>
            <person name="Woyke T."/>
            <person name="Gugger M."/>
            <person name="Kerfeld C.A."/>
        </authorList>
    </citation>
    <scope>NUCLEOTIDE SEQUENCE [LARGE SCALE GENOMIC DNA]</scope>
    <source>
        <strain evidence="7">ATCC 27899 / PCC 7122</strain>
    </source>
</reference>
<dbReference type="OrthoDB" id="556614at2"/>
<evidence type="ECO:0000313" key="6">
    <source>
        <dbReference type="EMBL" id="AFZ58889.1"/>
    </source>
</evidence>
<feature type="transmembrane region" description="Helical" evidence="4">
    <location>
        <begin position="15"/>
        <end position="38"/>
    </location>
</feature>
<evidence type="ECO:0000259" key="5">
    <source>
        <dbReference type="Pfam" id="PF25881"/>
    </source>
</evidence>
<organism evidence="6 7">
    <name type="scientific">Anabaena cylindrica (strain ATCC 27899 / PCC 7122)</name>
    <dbReference type="NCBI Taxonomy" id="272123"/>
    <lineage>
        <taxon>Bacteria</taxon>
        <taxon>Bacillati</taxon>
        <taxon>Cyanobacteriota</taxon>
        <taxon>Cyanophyceae</taxon>
        <taxon>Nostocales</taxon>
        <taxon>Nostocaceae</taxon>
        <taxon>Anabaena</taxon>
    </lineage>
</organism>
<dbReference type="KEGG" id="acy:Anacy_3491"/>
<dbReference type="PANTHER" id="PTHR32347">
    <property type="entry name" value="EFFLUX SYSTEM COMPONENT YKNX-RELATED"/>
    <property type="match status" value="1"/>
</dbReference>
<dbReference type="Gene3D" id="2.40.30.170">
    <property type="match status" value="1"/>
</dbReference>
<dbReference type="PANTHER" id="PTHR32347:SF27">
    <property type="entry name" value="RND EFFLUX PUMP MEMBRANE FUSION PROTEIN BARREL-SANDWICH DOMAIN-CONTAINING PROTEIN"/>
    <property type="match status" value="1"/>
</dbReference>
<keyword evidence="4" id="KW-1133">Transmembrane helix</keyword>
<evidence type="ECO:0000256" key="3">
    <source>
        <dbReference type="SAM" id="Coils"/>
    </source>
</evidence>
<dbReference type="Proteomes" id="UP000010474">
    <property type="component" value="Chromosome"/>
</dbReference>
<dbReference type="PRINTS" id="PR01490">
    <property type="entry name" value="RTXTOXIND"/>
</dbReference>
<dbReference type="Gene3D" id="1.10.287.470">
    <property type="entry name" value="Helix hairpin bin"/>
    <property type="match status" value="1"/>
</dbReference>
<dbReference type="InterPro" id="IPR014315">
    <property type="entry name" value="ABC_heterocyst_DevB"/>
</dbReference>
<comment type="subcellular location">
    <subcellularLocation>
        <location evidence="1">Cell envelope</location>
    </subcellularLocation>
</comment>
<keyword evidence="4" id="KW-0812">Transmembrane</keyword>
<dbReference type="GO" id="GO:0030313">
    <property type="term" value="C:cell envelope"/>
    <property type="evidence" value="ECO:0007669"/>
    <property type="project" value="UniProtKB-SubCell"/>
</dbReference>
<dbReference type="NCBIfam" id="TIGR02971">
    <property type="entry name" value="heterocyst_DevB"/>
    <property type="match status" value="1"/>
</dbReference>
<feature type="domain" description="YbhG-like alpha-helical hairpin" evidence="5">
    <location>
        <begin position="141"/>
        <end position="240"/>
    </location>
</feature>
<feature type="coiled-coil region" evidence="3">
    <location>
        <begin position="103"/>
        <end position="137"/>
    </location>
</feature>
<dbReference type="EMBL" id="CP003659">
    <property type="protein sequence ID" value="AFZ58889.1"/>
    <property type="molecule type" value="Genomic_DNA"/>
</dbReference>